<evidence type="ECO:0000256" key="9">
    <source>
        <dbReference type="SAM" id="Phobius"/>
    </source>
</evidence>
<dbReference type="InterPro" id="IPR002523">
    <property type="entry name" value="MgTranspt_CorA/ZnTranspt_ZntB"/>
</dbReference>
<comment type="caution">
    <text evidence="10">The sequence shown here is derived from an EMBL/GenBank/DDBJ whole genome shotgun (WGS) entry which is preliminary data.</text>
</comment>
<evidence type="ECO:0000256" key="3">
    <source>
        <dbReference type="ARBA" id="ARBA00022448"/>
    </source>
</evidence>
<dbReference type="SUPFAM" id="SSF143865">
    <property type="entry name" value="CorA soluble domain-like"/>
    <property type="match status" value="1"/>
</dbReference>
<dbReference type="Gene3D" id="1.20.58.340">
    <property type="entry name" value="Magnesium transport protein CorA, transmembrane region"/>
    <property type="match status" value="2"/>
</dbReference>
<dbReference type="InterPro" id="IPR045863">
    <property type="entry name" value="CorA_TM1_TM2"/>
</dbReference>
<evidence type="ECO:0000313" key="10">
    <source>
        <dbReference type="EMBL" id="MBC3882730.1"/>
    </source>
</evidence>
<reference evidence="10" key="1">
    <citation type="submission" date="2020-08" db="EMBL/GenBank/DDBJ databases">
        <title>Novel species isolated from subtropical streams in China.</title>
        <authorList>
            <person name="Lu H."/>
        </authorList>
    </citation>
    <scope>NUCLEOTIDE SEQUENCE</scope>
    <source>
        <strain evidence="10">LX22W</strain>
    </source>
</reference>
<gene>
    <name evidence="10" type="ORF">H8K36_15175</name>
</gene>
<proteinExistence type="inferred from homology"/>
<sequence length="392" mass="44923">MEIFYISESQVVLNTAHEVPAAESATNSPSNPSGNGNHYSSELPLDESCRFLWLDVTHEEVAANPEAWRDEVEKITGIRLYDLHLKDVINLTHPSYFDATQDYELVVFQKLALHSEAPTNTEPNSRKIPAALNKLQTLPISFLLFGTALVTVRGKNSRTIEATRQRLLAYKPKSENNSHASRLPTSPEDLMLRMLNAMVDQYLDLRQPLTNQLDRWQHALLDPRKPFNNWIALLDSRIEIRKLDHLCEEQYDALQELRDHLIDTYDGNAEHHSRAKDLLLVRINDVMEHVNRVLNHARRLEASLESSVQIHFAAMAHRTSDIMRWLTVITALFMPLTLLTGIFGMNFAKMPLLADESGFWKVIGGMVAIVVVLVIVFVKLRYFGERERRRLD</sequence>
<keyword evidence="11" id="KW-1185">Reference proteome</keyword>
<dbReference type="Gene3D" id="3.30.460.20">
    <property type="entry name" value="CorA soluble domain-like"/>
    <property type="match status" value="1"/>
</dbReference>
<dbReference type="CDD" id="cd12822">
    <property type="entry name" value="TmCorA-like"/>
    <property type="match status" value="1"/>
</dbReference>
<dbReference type="GO" id="GO:0015095">
    <property type="term" value="F:magnesium ion transmembrane transporter activity"/>
    <property type="evidence" value="ECO:0007669"/>
    <property type="project" value="TreeGrafter"/>
</dbReference>
<keyword evidence="5 9" id="KW-0812">Transmembrane</keyword>
<name>A0A923HNB8_9BURK</name>
<dbReference type="Pfam" id="PF01544">
    <property type="entry name" value="CorA"/>
    <property type="match status" value="1"/>
</dbReference>
<evidence type="ECO:0000256" key="8">
    <source>
        <dbReference type="SAM" id="MobiDB-lite"/>
    </source>
</evidence>
<feature type="transmembrane region" description="Helical" evidence="9">
    <location>
        <begin position="325"/>
        <end position="347"/>
    </location>
</feature>
<keyword evidence="7 9" id="KW-0472">Membrane</keyword>
<keyword evidence="6 9" id="KW-1133">Transmembrane helix</keyword>
<comment type="similarity">
    <text evidence="2">Belongs to the CorA metal ion transporter (MIT) (TC 1.A.35) family.</text>
</comment>
<evidence type="ECO:0000256" key="6">
    <source>
        <dbReference type="ARBA" id="ARBA00022989"/>
    </source>
</evidence>
<evidence type="ECO:0000256" key="1">
    <source>
        <dbReference type="ARBA" id="ARBA00004651"/>
    </source>
</evidence>
<dbReference type="RefSeq" id="WP_186917424.1">
    <property type="nucleotide sequence ID" value="NZ_JACOFZ010000007.1"/>
</dbReference>
<dbReference type="Proteomes" id="UP000627446">
    <property type="component" value="Unassembled WGS sequence"/>
</dbReference>
<feature type="region of interest" description="Disordered" evidence="8">
    <location>
        <begin position="20"/>
        <end position="40"/>
    </location>
</feature>
<dbReference type="InterPro" id="IPR045861">
    <property type="entry name" value="CorA_cytoplasmic_dom"/>
</dbReference>
<dbReference type="GO" id="GO:0050897">
    <property type="term" value="F:cobalt ion binding"/>
    <property type="evidence" value="ECO:0007669"/>
    <property type="project" value="TreeGrafter"/>
</dbReference>
<feature type="transmembrane region" description="Helical" evidence="9">
    <location>
        <begin position="359"/>
        <end position="380"/>
    </location>
</feature>
<evidence type="ECO:0000256" key="5">
    <source>
        <dbReference type="ARBA" id="ARBA00022692"/>
    </source>
</evidence>
<dbReference type="EMBL" id="JACOFZ010000007">
    <property type="protein sequence ID" value="MBC3882730.1"/>
    <property type="molecule type" value="Genomic_DNA"/>
</dbReference>
<protein>
    <submittedName>
        <fullName evidence="10">Magnesium transporter CorA family protein</fullName>
    </submittedName>
</protein>
<evidence type="ECO:0000256" key="2">
    <source>
        <dbReference type="ARBA" id="ARBA00009765"/>
    </source>
</evidence>
<evidence type="ECO:0000256" key="7">
    <source>
        <dbReference type="ARBA" id="ARBA00023136"/>
    </source>
</evidence>
<dbReference type="PANTHER" id="PTHR46494:SF1">
    <property type="entry name" value="CORA FAMILY METAL ION TRANSPORTER (EUROFUNG)"/>
    <property type="match status" value="1"/>
</dbReference>
<evidence type="ECO:0000313" key="11">
    <source>
        <dbReference type="Proteomes" id="UP000627446"/>
    </source>
</evidence>
<evidence type="ECO:0000256" key="4">
    <source>
        <dbReference type="ARBA" id="ARBA00022475"/>
    </source>
</evidence>
<dbReference type="GO" id="GO:0015087">
    <property type="term" value="F:cobalt ion transmembrane transporter activity"/>
    <property type="evidence" value="ECO:0007669"/>
    <property type="project" value="TreeGrafter"/>
</dbReference>
<accession>A0A923HNB8</accession>
<feature type="compositionally biased region" description="Low complexity" evidence="8">
    <location>
        <begin position="27"/>
        <end position="37"/>
    </location>
</feature>
<keyword evidence="4" id="KW-1003">Cell membrane</keyword>
<keyword evidence="3" id="KW-0813">Transport</keyword>
<dbReference type="GO" id="GO:0005886">
    <property type="term" value="C:plasma membrane"/>
    <property type="evidence" value="ECO:0007669"/>
    <property type="project" value="UniProtKB-SubCell"/>
</dbReference>
<organism evidence="10 11">
    <name type="scientific">Undibacterium nitidum</name>
    <dbReference type="NCBI Taxonomy" id="2762298"/>
    <lineage>
        <taxon>Bacteria</taxon>
        <taxon>Pseudomonadati</taxon>
        <taxon>Pseudomonadota</taxon>
        <taxon>Betaproteobacteria</taxon>
        <taxon>Burkholderiales</taxon>
        <taxon>Oxalobacteraceae</taxon>
        <taxon>Undibacterium</taxon>
    </lineage>
</organism>
<dbReference type="AlphaFoldDB" id="A0A923HNB8"/>
<dbReference type="SUPFAM" id="SSF144083">
    <property type="entry name" value="Magnesium transport protein CorA, transmembrane region"/>
    <property type="match status" value="1"/>
</dbReference>
<comment type="subcellular location">
    <subcellularLocation>
        <location evidence="1">Cell membrane</location>
        <topology evidence="1">Multi-pass membrane protein</topology>
    </subcellularLocation>
</comment>
<dbReference type="GO" id="GO:0000287">
    <property type="term" value="F:magnesium ion binding"/>
    <property type="evidence" value="ECO:0007669"/>
    <property type="project" value="TreeGrafter"/>
</dbReference>
<dbReference type="PANTHER" id="PTHR46494">
    <property type="entry name" value="CORA FAMILY METAL ION TRANSPORTER (EUROFUNG)"/>
    <property type="match status" value="1"/>
</dbReference>